<protein>
    <submittedName>
        <fullName evidence="1">Uncharacterized protein</fullName>
    </submittedName>
</protein>
<organism evidence="1 2">
    <name type="scientific">Phialophora macrospora</name>
    <dbReference type="NCBI Taxonomy" id="1851006"/>
    <lineage>
        <taxon>Eukaryota</taxon>
        <taxon>Fungi</taxon>
        <taxon>Dikarya</taxon>
        <taxon>Ascomycota</taxon>
        <taxon>Pezizomycotina</taxon>
        <taxon>Eurotiomycetes</taxon>
        <taxon>Chaetothyriomycetidae</taxon>
        <taxon>Chaetothyriales</taxon>
        <taxon>Herpotrichiellaceae</taxon>
        <taxon>Phialophora</taxon>
    </lineage>
</organism>
<dbReference type="HOGENOM" id="CLU_1677653_0_0_1"/>
<dbReference type="Proteomes" id="UP000054266">
    <property type="component" value="Unassembled WGS sequence"/>
</dbReference>
<keyword evidence="2" id="KW-1185">Reference proteome</keyword>
<reference evidence="1 2" key="1">
    <citation type="submission" date="2015-01" db="EMBL/GenBank/DDBJ databases">
        <title>The Genome Sequence of Capronia semiimmersa CBS27337.</title>
        <authorList>
            <consortium name="The Broad Institute Genomics Platform"/>
            <person name="Cuomo C."/>
            <person name="de Hoog S."/>
            <person name="Gorbushina A."/>
            <person name="Stielow B."/>
            <person name="Teixiera M."/>
            <person name="Abouelleil A."/>
            <person name="Chapman S.B."/>
            <person name="Priest M."/>
            <person name="Young S.K."/>
            <person name="Wortman J."/>
            <person name="Nusbaum C."/>
            <person name="Birren B."/>
        </authorList>
    </citation>
    <scope>NUCLEOTIDE SEQUENCE [LARGE SCALE GENOMIC DNA]</scope>
    <source>
        <strain evidence="1 2">CBS 27337</strain>
    </source>
</reference>
<sequence>MESGEESWADTGTPAALVWTLPQESGCFPPEFEQLEEASGRGDLPAVEEILKSNWPGGVPGDEETSRLLRFSVLQAIDHDHHHVAAYLLSHGLSFEMEYARRAVEKKSYALMDMLLTHGWDINTQLGPDDPAAAIIMAFDDRRMVGMVPCPRRGSEC</sequence>
<evidence type="ECO:0000313" key="2">
    <source>
        <dbReference type="Proteomes" id="UP000054266"/>
    </source>
</evidence>
<evidence type="ECO:0000313" key="1">
    <source>
        <dbReference type="EMBL" id="KIW62221.1"/>
    </source>
</evidence>
<dbReference type="AlphaFoldDB" id="A0A0D2CB49"/>
<accession>A0A0D2CB49</accession>
<dbReference type="EMBL" id="KN846963">
    <property type="protein sequence ID" value="KIW62221.1"/>
    <property type="molecule type" value="Genomic_DNA"/>
</dbReference>
<proteinExistence type="predicted"/>
<name>A0A0D2CB49_9EURO</name>
<gene>
    <name evidence="1" type="ORF">PV04_10416</name>
</gene>